<dbReference type="RefSeq" id="YP_002922643.1">
    <property type="nucleotide sequence ID" value="NC_012742.1"/>
</dbReference>
<accession>C4ML29</accession>
<keyword evidence="1" id="KW-0812">Transmembrane</keyword>
<reference evidence="2 3" key="1">
    <citation type="journal article" date="2009" name="Appl. Environ. Microbiol.">
        <title>Genomic characterization of the intron-containing T7-like phage phiL7 of Xanthomonas campestris.</title>
        <authorList>
            <person name="Lee C.N."/>
            <person name="Lin J.W."/>
            <person name="Weng S.F."/>
            <person name="Tseng Y.H."/>
        </authorList>
    </citation>
    <scope>NUCLEOTIDE SEQUENCE</scope>
</reference>
<proteinExistence type="predicted"/>
<keyword evidence="1" id="KW-0472">Membrane</keyword>
<dbReference type="KEGG" id="vg:7943853"/>
<evidence type="ECO:0000256" key="1">
    <source>
        <dbReference type="SAM" id="Phobius"/>
    </source>
</evidence>
<dbReference type="EMBL" id="EU717894">
    <property type="protein sequence ID" value="ACE75769.1"/>
    <property type="molecule type" value="Genomic_DNA"/>
</dbReference>
<organism evidence="2 3">
    <name type="scientific">Xanthomonas phage phiL7</name>
    <dbReference type="NCBI Taxonomy" id="538979"/>
    <lineage>
        <taxon>Viruses</taxon>
        <taxon>Duplodnaviria</taxon>
        <taxon>Heunggongvirae</taxon>
        <taxon>Uroviricota</taxon>
        <taxon>Caudoviricetes</taxon>
        <taxon>Eisenstarkvirus</taxon>
        <taxon>Eisenstarkvirus L7</taxon>
    </lineage>
</organism>
<name>C4ML29_9CAUD</name>
<protein>
    <submittedName>
        <fullName evidence="2">p29</fullName>
    </submittedName>
</protein>
<dbReference type="GeneID" id="7943853"/>
<keyword evidence="3" id="KW-1185">Reference proteome</keyword>
<dbReference type="Proteomes" id="UP000001480">
    <property type="component" value="Segment"/>
</dbReference>
<keyword evidence="1" id="KW-1133">Transmembrane helix</keyword>
<evidence type="ECO:0000313" key="3">
    <source>
        <dbReference type="Proteomes" id="UP000001480"/>
    </source>
</evidence>
<evidence type="ECO:0000313" key="2">
    <source>
        <dbReference type="EMBL" id="ACE75769.1"/>
    </source>
</evidence>
<sequence length="105" mass="11400">MSILRKLELSIGVILLVTVVVLSAQVWIARKTAAIEKEKVHVTTADLGAATVHAQAMQISYQQRDIKNGKVNTAIEANRNWASTELPDDVADQLRHSSGATRAVP</sequence>
<feature type="transmembrane region" description="Helical" evidence="1">
    <location>
        <begin position="7"/>
        <end position="28"/>
    </location>
</feature>
<dbReference type="OrthoDB" id="28692at10239"/>